<dbReference type="CDD" id="cd11386">
    <property type="entry name" value="MCP_signal"/>
    <property type="match status" value="1"/>
</dbReference>
<organism evidence="7 8">
    <name type="scientific">Anoxybacter fermentans</name>
    <dbReference type="NCBI Taxonomy" id="1323375"/>
    <lineage>
        <taxon>Bacteria</taxon>
        <taxon>Bacillati</taxon>
        <taxon>Bacillota</taxon>
        <taxon>Clostridia</taxon>
        <taxon>Halanaerobiales</taxon>
        <taxon>Anoxybacter</taxon>
    </lineage>
</organism>
<name>A0A3S9SW25_9FIRM</name>
<feature type="transmembrane region" description="Helical" evidence="4">
    <location>
        <begin position="7"/>
        <end position="29"/>
    </location>
</feature>
<sequence length="644" mass="73279">MRHISRLGAKLVGIVLVFIIIPLTMTYFITQKEVKTILTEKIKVINKKNAENVFTEVEEFISAAESLATELSKSETIGMFISGMGDFIAMDLEEVRNKYPWIVRFEIAAEDGTYTVYPEKEYEDDYDMRKTLWYQRAKKENKLIWIPAINKSDQFRLAIPIRYTYKDEIAGVFSLLIDMGQFTEIMRQYSINEGSMLMINQTGAVLASDISTEVDDEYFDQYSFFEKFFQTDEILFGTYIYAGQSRLTFTKHIPELKSILLLQLSEKKAFADVDRLLSKFKWIGTVTLLVVIVVFTIVTRLWITNRIIHLAESARTIADGNLQKLIQLKGNDEIGILARSFNEMTLNLRNLIQDILKNAKTVAESSQRIFESAEVSNQVSEQVASSIQQVAAGAENQSRFIEQMNEKLVQLNHYIEGLTKTNKSVHDIAQTTQSKANQGAESMKRVVEQMSVIQKSIAESNRVISGMTRAADEISNFVNIIDNIANQTNLLALNAAIEAARAGEEGRGFAVVAKEIRSLAEEVSVSAGKIRELVESTQNFSNQASTAMEEGIKQIGFGQKVVNESGEIFSEIIESFERTLSAIQKVDEMISNLSENMVQIIEGQRILRVLLKRMPHLLKKFQLQRKNRQQLWMRLHSWLNLLKI</sequence>
<reference evidence="7 8" key="1">
    <citation type="submission" date="2016-07" db="EMBL/GenBank/DDBJ databases">
        <title>Genome and transcriptome analysis of iron-reducing fermentative bacteria Anoxybacter fermentans.</title>
        <authorList>
            <person name="Zeng X."/>
            <person name="Shao Z."/>
        </authorList>
    </citation>
    <scope>NUCLEOTIDE SEQUENCE [LARGE SCALE GENOMIC DNA]</scope>
    <source>
        <strain evidence="7 8">DY22613</strain>
    </source>
</reference>
<dbReference type="SMART" id="SM00304">
    <property type="entry name" value="HAMP"/>
    <property type="match status" value="1"/>
</dbReference>
<dbReference type="CDD" id="cd06225">
    <property type="entry name" value="HAMP"/>
    <property type="match status" value="1"/>
</dbReference>
<dbReference type="Pfam" id="PF00015">
    <property type="entry name" value="MCPsignal"/>
    <property type="match status" value="1"/>
</dbReference>
<dbReference type="PANTHER" id="PTHR32089">
    <property type="entry name" value="METHYL-ACCEPTING CHEMOTAXIS PROTEIN MCPB"/>
    <property type="match status" value="1"/>
</dbReference>
<feature type="transmembrane region" description="Helical" evidence="4">
    <location>
        <begin position="282"/>
        <end position="303"/>
    </location>
</feature>
<dbReference type="SUPFAM" id="SSF58104">
    <property type="entry name" value="Methyl-accepting chemotaxis protein (MCP) signaling domain"/>
    <property type="match status" value="1"/>
</dbReference>
<keyword evidence="1 3" id="KW-0807">Transducer</keyword>
<dbReference type="Gene3D" id="3.30.450.20">
    <property type="entry name" value="PAS domain"/>
    <property type="match status" value="2"/>
</dbReference>
<dbReference type="EMBL" id="CP016379">
    <property type="protein sequence ID" value="AZR72475.1"/>
    <property type="molecule type" value="Genomic_DNA"/>
</dbReference>
<evidence type="ECO:0000256" key="4">
    <source>
        <dbReference type="SAM" id="Phobius"/>
    </source>
</evidence>
<evidence type="ECO:0000313" key="7">
    <source>
        <dbReference type="EMBL" id="AZR72475.1"/>
    </source>
</evidence>
<feature type="domain" description="HAMP" evidence="6">
    <location>
        <begin position="301"/>
        <end position="353"/>
    </location>
</feature>
<dbReference type="Proteomes" id="UP000267250">
    <property type="component" value="Chromosome"/>
</dbReference>
<dbReference type="GO" id="GO:0007165">
    <property type="term" value="P:signal transduction"/>
    <property type="evidence" value="ECO:0007669"/>
    <property type="project" value="UniProtKB-KW"/>
</dbReference>
<evidence type="ECO:0008006" key="9">
    <source>
        <dbReference type="Google" id="ProtNLM"/>
    </source>
</evidence>
<evidence type="ECO:0000259" key="6">
    <source>
        <dbReference type="PROSITE" id="PS50885"/>
    </source>
</evidence>
<feature type="domain" description="Methyl-accepting transducer" evidence="5">
    <location>
        <begin position="372"/>
        <end position="602"/>
    </location>
</feature>
<dbReference type="InterPro" id="IPR003660">
    <property type="entry name" value="HAMP_dom"/>
</dbReference>
<gene>
    <name evidence="7" type="ORF">BBF96_03205</name>
</gene>
<keyword evidence="8" id="KW-1185">Reference proteome</keyword>
<evidence type="ECO:0000256" key="1">
    <source>
        <dbReference type="ARBA" id="ARBA00023224"/>
    </source>
</evidence>
<keyword evidence="4" id="KW-0472">Membrane</keyword>
<dbReference type="PROSITE" id="PS50885">
    <property type="entry name" value="HAMP"/>
    <property type="match status" value="1"/>
</dbReference>
<proteinExistence type="inferred from homology"/>
<dbReference type="GO" id="GO:0016020">
    <property type="term" value="C:membrane"/>
    <property type="evidence" value="ECO:0007669"/>
    <property type="project" value="InterPro"/>
</dbReference>
<evidence type="ECO:0000256" key="2">
    <source>
        <dbReference type="ARBA" id="ARBA00029447"/>
    </source>
</evidence>
<comment type="similarity">
    <text evidence="2">Belongs to the methyl-accepting chemotaxis (MCP) protein family.</text>
</comment>
<evidence type="ECO:0000256" key="3">
    <source>
        <dbReference type="PROSITE-ProRule" id="PRU00284"/>
    </source>
</evidence>
<protein>
    <recommendedName>
        <fullName evidence="9">Chemotaxis protein</fullName>
    </recommendedName>
</protein>
<dbReference type="RefSeq" id="WP_127015805.1">
    <property type="nucleotide sequence ID" value="NZ_CP016379.1"/>
</dbReference>
<evidence type="ECO:0000259" key="5">
    <source>
        <dbReference type="PROSITE" id="PS50111"/>
    </source>
</evidence>
<dbReference type="SMART" id="SM00283">
    <property type="entry name" value="MA"/>
    <property type="match status" value="1"/>
</dbReference>
<dbReference type="Pfam" id="PF00672">
    <property type="entry name" value="HAMP"/>
    <property type="match status" value="1"/>
</dbReference>
<evidence type="ECO:0000313" key="8">
    <source>
        <dbReference type="Proteomes" id="UP000267250"/>
    </source>
</evidence>
<dbReference type="InterPro" id="IPR004089">
    <property type="entry name" value="MCPsignal_dom"/>
</dbReference>
<dbReference type="OrthoDB" id="13222at2"/>
<dbReference type="PANTHER" id="PTHR32089:SF112">
    <property type="entry name" value="LYSOZYME-LIKE PROTEIN-RELATED"/>
    <property type="match status" value="1"/>
</dbReference>
<dbReference type="PROSITE" id="PS50111">
    <property type="entry name" value="CHEMOTAXIS_TRANSDUC_2"/>
    <property type="match status" value="1"/>
</dbReference>
<keyword evidence="4" id="KW-0812">Transmembrane</keyword>
<accession>A0A3S9SW25</accession>
<dbReference type="AlphaFoldDB" id="A0A3S9SW25"/>
<dbReference type="Gene3D" id="1.10.287.950">
    <property type="entry name" value="Methyl-accepting chemotaxis protein"/>
    <property type="match status" value="1"/>
</dbReference>
<dbReference type="KEGG" id="aft:BBF96_03205"/>
<keyword evidence="4" id="KW-1133">Transmembrane helix</keyword>